<dbReference type="AlphaFoldDB" id="A0A4Y9SM62"/>
<comment type="caution">
    <text evidence="1">The sequence shown here is derived from an EMBL/GenBank/DDBJ whole genome shotgun (WGS) entry which is preliminary data.</text>
</comment>
<keyword evidence="2" id="KW-1185">Reference proteome</keyword>
<dbReference type="OrthoDB" id="8779511at2"/>
<dbReference type="EMBL" id="SPUM01000146">
    <property type="protein sequence ID" value="TFW27762.1"/>
    <property type="molecule type" value="Genomic_DNA"/>
</dbReference>
<accession>A0A4Y9SM62</accession>
<organism evidence="1 2">
    <name type="scientific">Massilia horti</name>
    <dbReference type="NCBI Taxonomy" id="2562153"/>
    <lineage>
        <taxon>Bacteria</taxon>
        <taxon>Pseudomonadati</taxon>
        <taxon>Pseudomonadota</taxon>
        <taxon>Betaproteobacteria</taxon>
        <taxon>Burkholderiales</taxon>
        <taxon>Oxalobacteraceae</taxon>
        <taxon>Telluria group</taxon>
        <taxon>Massilia</taxon>
    </lineage>
</organism>
<evidence type="ECO:0000313" key="2">
    <source>
        <dbReference type="Proteomes" id="UP000297258"/>
    </source>
</evidence>
<reference evidence="1 2" key="1">
    <citation type="submission" date="2019-03" db="EMBL/GenBank/DDBJ databases">
        <title>Draft genome of Massilia hortus sp. nov., a novel bacterial species of the Oxalobacteraceae family.</title>
        <authorList>
            <person name="Peta V."/>
            <person name="Raths R."/>
            <person name="Bucking H."/>
        </authorList>
    </citation>
    <scope>NUCLEOTIDE SEQUENCE [LARGE SCALE GENOMIC DNA]</scope>
    <source>
        <strain evidence="1 2">ONC3</strain>
    </source>
</reference>
<name>A0A4Y9SM62_9BURK</name>
<dbReference type="Proteomes" id="UP000297258">
    <property type="component" value="Unassembled WGS sequence"/>
</dbReference>
<dbReference type="RefSeq" id="WP_135192001.1">
    <property type="nucleotide sequence ID" value="NZ_SPUM01000146.1"/>
</dbReference>
<proteinExistence type="predicted"/>
<sequence>MGWTISVGRTDFGQRTNAGVTTNLTCAVTPITRRANAQVTVSLNAGRTTSGDAGSIPACQVEQVWQNVLSILVGEL</sequence>
<gene>
    <name evidence="1" type="ORF">E4O92_23155</name>
</gene>
<evidence type="ECO:0000313" key="1">
    <source>
        <dbReference type="EMBL" id="TFW27762.1"/>
    </source>
</evidence>
<protein>
    <submittedName>
        <fullName evidence="1">Uncharacterized protein</fullName>
    </submittedName>
</protein>